<dbReference type="SUPFAM" id="SSF88659">
    <property type="entry name" value="Sigma3 and sigma4 domains of RNA polymerase sigma factors"/>
    <property type="match status" value="1"/>
</dbReference>
<comment type="similarity">
    <text evidence="1">Belongs to the sigma-70 factor family. ECF subfamily.</text>
</comment>
<feature type="domain" description="RNA polymerase sigma-70 region 2" evidence="6">
    <location>
        <begin position="20"/>
        <end position="80"/>
    </location>
</feature>
<evidence type="ECO:0000256" key="3">
    <source>
        <dbReference type="ARBA" id="ARBA00023082"/>
    </source>
</evidence>
<dbReference type="Pfam" id="PF04542">
    <property type="entry name" value="Sigma70_r2"/>
    <property type="match status" value="1"/>
</dbReference>
<feature type="domain" description="RNA polymerase sigma factor 70 region 4 type 2" evidence="7">
    <location>
        <begin position="114"/>
        <end position="161"/>
    </location>
</feature>
<evidence type="ECO:0000256" key="1">
    <source>
        <dbReference type="ARBA" id="ARBA00010641"/>
    </source>
</evidence>
<dbReference type="InterPro" id="IPR039425">
    <property type="entry name" value="RNA_pol_sigma-70-like"/>
</dbReference>
<dbReference type="PANTHER" id="PTHR43133">
    <property type="entry name" value="RNA POLYMERASE ECF-TYPE SIGMA FACTO"/>
    <property type="match status" value="1"/>
</dbReference>
<dbReference type="PANTHER" id="PTHR43133:SF63">
    <property type="entry name" value="RNA POLYMERASE SIGMA FACTOR FECI-RELATED"/>
    <property type="match status" value="1"/>
</dbReference>
<dbReference type="Pfam" id="PF08281">
    <property type="entry name" value="Sigma70_r4_2"/>
    <property type="match status" value="1"/>
</dbReference>
<dbReference type="InterPro" id="IPR013325">
    <property type="entry name" value="RNA_pol_sigma_r2"/>
</dbReference>
<proteinExistence type="inferred from homology"/>
<dbReference type="Gene3D" id="1.10.10.10">
    <property type="entry name" value="Winged helix-like DNA-binding domain superfamily/Winged helix DNA-binding domain"/>
    <property type="match status" value="1"/>
</dbReference>
<dbReference type="InterPro" id="IPR007627">
    <property type="entry name" value="RNA_pol_sigma70_r2"/>
</dbReference>
<dbReference type="Proteomes" id="UP001176471">
    <property type="component" value="Unassembled WGS sequence"/>
</dbReference>
<feature type="compositionally biased region" description="Polar residues" evidence="5">
    <location>
        <begin position="176"/>
        <end position="189"/>
    </location>
</feature>
<protein>
    <submittedName>
        <fullName evidence="8">RNA polymerase sigma factor</fullName>
    </submittedName>
</protein>
<gene>
    <name evidence="8" type="ORF">Q4610_06210</name>
</gene>
<dbReference type="InterPro" id="IPR013249">
    <property type="entry name" value="RNA_pol_sigma70_r4_t2"/>
</dbReference>
<name>A0ABT8ZJE3_9SPHN</name>
<keyword evidence="2" id="KW-0805">Transcription regulation</keyword>
<evidence type="ECO:0000259" key="7">
    <source>
        <dbReference type="Pfam" id="PF08281"/>
    </source>
</evidence>
<dbReference type="InterPro" id="IPR014284">
    <property type="entry name" value="RNA_pol_sigma-70_dom"/>
</dbReference>
<keyword evidence="3" id="KW-0731">Sigma factor</keyword>
<evidence type="ECO:0000256" key="5">
    <source>
        <dbReference type="SAM" id="MobiDB-lite"/>
    </source>
</evidence>
<evidence type="ECO:0000256" key="2">
    <source>
        <dbReference type="ARBA" id="ARBA00023015"/>
    </source>
</evidence>
<dbReference type="InterPro" id="IPR013324">
    <property type="entry name" value="RNA_pol_sigma_r3/r4-like"/>
</dbReference>
<accession>A0ABT8ZJE3</accession>
<dbReference type="RefSeq" id="WP_304535126.1">
    <property type="nucleotide sequence ID" value="NZ_JAUQOM010000002.1"/>
</dbReference>
<organism evidence="8 9">
    <name type="scientific">Sphingobium cyanobacteriorum</name>
    <dbReference type="NCBI Taxonomy" id="3063954"/>
    <lineage>
        <taxon>Bacteria</taxon>
        <taxon>Pseudomonadati</taxon>
        <taxon>Pseudomonadota</taxon>
        <taxon>Alphaproteobacteria</taxon>
        <taxon>Sphingomonadales</taxon>
        <taxon>Sphingomonadaceae</taxon>
        <taxon>Sphingobium</taxon>
    </lineage>
</organism>
<sequence length="200" mass="22378">MMRVENERASWLAQHIVPLEPSLRAWLARRRVEGLEVDDIVQEAYARLAALDSVEAVRNPHAYFLQTAHSVICTHLRRAQVVSISAVEDAQLSRFECQEASPERRASDRDELHRIGEIVAGFPKQVATVFMLRRIEGLSQRDTARRMNVSESTVEKHMAKGIRLFMNAIARSGISSRGASKVRNGNTTGSDGGSRKQCPD</sequence>
<reference evidence="8" key="1">
    <citation type="submission" date="2023-07" db="EMBL/GenBank/DDBJ databases">
        <title>Bacterial whole genome sequence for Sphingobium sp. HBC34.</title>
        <authorList>
            <person name="Le V."/>
            <person name="Ko S.-R."/>
            <person name="Ahn C.-Y."/>
            <person name="Oh H.-M."/>
        </authorList>
    </citation>
    <scope>NUCLEOTIDE SEQUENCE</scope>
    <source>
        <strain evidence="8">HBC34</strain>
    </source>
</reference>
<keyword evidence="4" id="KW-0804">Transcription</keyword>
<evidence type="ECO:0000259" key="6">
    <source>
        <dbReference type="Pfam" id="PF04542"/>
    </source>
</evidence>
<dbReference type="EMBL" id="JAUQOM010000002">
    <property type="protein sequence ID" value="MDO7834635.1"/>
    <property type="molecule type" value="Genomic_DNA"/>
</dbReference>
<evidence type="ECO:0000256" key="4">
    <source>
        <dbReference type="ARBA" id="ARBA00023163"/>
    </source>
</evidence>
<dbReference type="InterPro" id="IPR036388">
    <property type="entry name" value="WH-like_DNA-bd_sf"/>
</dbReference>
<comment type="caution">
    <text evidence="8">The sequence shown here is derived from an EMBL/GenBank/DDBJ whole genome shotgun (WGS) entry which is preliminary data.</text>
</comment>
<feature type="region of interest" description="Disordered" evidence="5">
    <location>
        <begin position="176"/>
        <end position="200"/>
    </location>
</feature>
<dbReference type="Gene3D" id="1.10.1740.10">
    <property type="match status" value="1"/>
</dbReference>
<evidence type="ECO:0000313" key="8">
    <source>
        <dbReference type="EMBL" id="MDO7834635.1"/>
    </source>
</evidence>
<keyword evidence="9" id="KW-1185">Reference proteome</keyword>
<evidence type="ECO:0000313" key="9">
    <source>
        <dbReference type="Proteomes" id="UP001176471"/>
    </source>
</evidence>
<dbReference type="NCBIfam" id="TIGR02937">
    <property type="entry name" value="sigma70-ECF"/>
    <property type="match status" value="1"/>
</dbReference>
<dbReference type="SUPFAM" id="SSF88946">
    <property type="entry name" value="Sigma2 domain of RNA polymerase sigma factors"/>
    <property type="match status" value="1"/>
</dbReference>